<dbReference type="InterPro" id="IPR011991">
    <property type="entry name" value="ArsR-like_HTH"/>
</dbReference>
<dbReference type="Pfam" id="PF02237">
    <property type="entry name" value="BPL_C"/>
    <property type="match status" value="1"/>
</dbReference>
<dbReference type="RefSeq" id="WP_073247768.1">
    <property type="nucleotide sequence ID" value="NZ_FQVG01000004.1"/>
</dbReference>
<evidence type="ECO:0000256" key="1">
    <source>
        <dbReference type="ARBA" id="ARBA00022598"/>
    </source>
</evidence>
<feature type="DNA-binding region" description="H-T-H motif" evidence="5">
    <location>
        <begin position="18"/>
        <end position="37"/>
    </location>
</feature>
<dbReference type="InterPro" id="IPR008988">
    <property type="entry name" value="Transcriptional_repressor_C"/>
</dbReference>
<organism evidence="7 8">
    <name type="scientific">Caloramator proteoclasticus DSM 10124</name>
    <dbReference type="NCBI Taxonomy" id="1121262"/>
    <lineage>
        <taxon>Bacteria</taxon>
        <taxon>Bacillati</taxon>
        <taxon>Bacillota</taxon>
        <taxon>Clostridia</taxon>
        <taxon>Eubacteriales</taxon>
        <taxon>Clostridiaceae</taxon>
        <taxon>Caloramator</taxon>
    </lineage>
</organism>
<proteinExistence type="inferred from homology"/>
<dbReference type="InterPro" id="IPR003142">
    <property type="entry name" value="BPL_C"/>
</dbReference>
<evidence type="ECO:0000313" key="8">
    <source>
        <dbReference type="Proteomes" id="UP000184423"/>
    </source>
</evidence>
<dbReference type="GO" id="GO:0005524">
    <property type="term" value="F:ATP binding"/>
    <property type="evidence" value="ECO:0007669"/>
    <property type="project" value="UniProtKB-UniRule"/>
</dbReference>
<keyword evidence="4 5" id="KW-0092">Biotin</keyword>
<dbReference type="GO" id="GO:0006355">
    <property type="term" value="P:regulation of DNA-templated transcription"/>
    <property type="evidence" value="ECO:0007669"/>
    <property type="project" value="UniProtKB-UniRule"/>
</dbReference>
<dbReference type="AlphaFoldDB" id="A0A1M4TKF9"/>
<dbReference type="CDD" id="cd00090">
    <property type="entry name" value="HTH_ARSR"/>
    <property type="match status" value="1"/>
</dbReference>
<dbReference type="HAMAP" id="MF_00978">
    <property type="entry name" value="Bifunct_BirA"/>
    <property type="match status" value="1"/>
</dbReference>
<dbReference type="InterPro" id="IPR036390">
    <property type="entry name" value="WH_DNA-bd_sf"/>
</dbReference>
<comment type="catalytic activity">
    <reaction evidence="5">
        <text>biotin + L-lysyl-[protein] + ATP = N(6)-biotinyl-L-lysyl-[protein] + AMP + diphosphate + H(+)</text>
        <dbReference type="Rhea" id="RHEA:11756"/>
        <dbReference type="Rhea" id="RHEA-COMP:9752"/>
        <dbReference type="Rhea" id="RHEA-COMP:10505"/>
        <dbReference type="ChEBI" id="CHEBI:15378"/>
        <dbReference type="ChEBI" id="CHEBI:29969"/>
        <dbReference type="ChEBI" id="CHEBI:30616"/>
        <dbReference type="ChEBI" id="CHEBI:33019"/>
        <dbReference type="ChEBI" id="CHEBI:57586"/>
        <dbReference type="ChEBI" id="CHEBI:83144"/>
        <dbReference type="ChEBI" id="CHEBI:456215"/>
        <dbReference type="EC" id="6.3.4.15"/>
    </reaction>
</comment>
<dbReference type="SUPFAM" id="SSF50037">
    <property type="entry name" value="C-terminal domain of transcriptional repressors"/>
    <property type="match status" value="1"/>
</dbReference>
<dbReference type="GO" id="GO:0016740">
    <property type="term" value="F:transferase activity"/>
    <property type="evidence" value="ECO:0007669"/>
    <property type="project" value="UniProtKB-ARBA"/>
</dbReference>
<dbReference type="SUPFAM" id="SSF46785">
    <property type="entry name" value="Winged helix' DNA-binding domain"/>
    <property type="match status" value="1"/>
</dbReference>
<evidence type="ECO:0000256" key="5">
    <source>
        <dbReference type="HAMAP-Rule" id="MF_00978"/>
    </source>
</evidence>
<dbReference type="GO" id="GO:0009249">
    <property type="term" value="P:protein lipoylation"/>
    <property type="evidence" value="ECO:0007669"/>
    <property type="project" value="UniProtKB-ARBA"/>
</dbReference>
<feature type="binding site" evidence="5">
    <location>
        <begin position="89"/>
        <end position="91"/>
    </location>
    <ligand>
        <name>biotin</name>
        <dbReference type="ChEBI" id="CHEBI:57586"/>
    </ligand>
</feature>
<dbReference type="Pfam" id="PF03099">
    <property type="entry name" value="BPL_LplA_LipB"/>
    <property type="match status" value="1"/>
</dbReference>
<keyword evidence="5" id="KW-0804">Transcription</keyword>
<dbReference type="NCBIfam" id="TIGR00121">
    <property type="entry name" value="birA_ligase"/>
    <property type="match status" value="1"/>
</dbReference>
<dbReference type="InterPro" id="IPR004408">
    <property type="entry name" value="Biotin_CoA_COase_ligase"/>
</dbReference>
<dbReference type="SUPFAM" id="SSF55681">
    <property type="entry name" value="Class II aaRS and biotin synthetases"/>
    <property type="match status" value="1"/>
</dbReference>
<dbReference type="Proteomes" id="UP000184423">
    <property type="component" value="Unassembled WGS sequence"/>
</dbReference>
<gene>
    <name evidence="5" type="primary">birA</name>
    <name evidence="7" type="ORF">SAMN02746091_00423</name>
</gene>
<dbReference type="InterPro" id="IPR030855">
    <property type="entry name" value="Bifunct_BirA"/>
</dbReference>
<keyword evidence="2 5" id="KW-0547">Nucleotide-binding</keyword>
<dbReference type="Gene3D" id="1.10.10.10">
    <property type="entry name" value="Winged helix-like DNA-binding domain superfamily/Winged helix DNA-binding domain"/>
    <property type="match status" value="1"/>
</dbReference>
<dbReference type="InterPro" id="IPR013196">
    <property type="entry name" value="HTH_11"/>
</dbReference>
<dbReference type="Gene3D" id="2.30.30.100">
    <property type="match status" value="1"/>
</dbReference>
<dbReference type="InterPro" id="IPR045864">
    <property type="entry name" value="aa-tRNA-synth_II/BPL/LPL"/>
</dbReference>
<keyword evidence="5" id="KW-0805">Transcription regulation</keyword>
<keyword evidence="3 5" id="KW-0067">ATP-binding</keyword>
<comment type="similarity">
    <text evidence="5">Belongs to the biotin--protein ligase family.</text>
</comment>
<dbReference type="InterPro" id="IPR036388">
    <property type="entry name" value="WH-like_DNA-bd_sf"/>
</dbReference>
<dbReference type="GO" id="GO:0003677">
    <property type="term" value="F:DNA binding"/>
    <property type="evidence" value="ECO:0007669"/>
    <property type="project" value="UniProtKB-UniRule"/>
</dbReference>
<name>A0A1M4TKF9_9CLOT</name>
<feature type="binding site" evidence="5">
    <location>
        <position position="112"/>
    </location>
    <ligand>
        <name>biotin</name>
        <dbReference type="ChEBI" id="CHEBI:57586"/>
    </ligand>
</feature>
<evidence type="ECO:0000259" key="6">
    <source>
        <dbReference type="PROSITE" id="PS51733"/>
    </source>
</evidence>
<dbReference type="GO" id="GO:0005737">
    <property type="term" value="C:cytoplasm"/>
    <property type="evidence" value="ECO:0007669"/>
    <property type="project" value="TreeGrafter"/>
</dbReference>
<dbReference type="CDD" id="cd16442">
    <property type="entry name" value="BPL"/>
    <property type="match status" value="1"/>
</dbReference>
<keyword evidence="8" id="KW-1185">Reference proteome</keyword>
<accession>A0A1M4TKF9</accession>
<dbReference type="PROSITE" id="PS51733">
    <property type="entry name" value="BPL_LPL_CATALYTIC"/>
    <property type="match status" value="1"/>
</dbReference>
<feature type="binding site" evidence="5">
    <location>
        <begin position="116"/>
        <end position="118"/>
    </location>
    <ligand>
        <name>biotin</name>
        <dbReference type="ChEBI" id="CHEBI:57586"/>
    </ligand>
</feature>
<reference evidence="8" key="1">
    <citation type="submission" date="2016-11" db="EMBL/GenBank/DDBJ databases">
        <authorList>
            <person name="Varghese N."/>
            <person name="Submissions S."/>
        </authorList>
    </citation>
    <scope>NUCLEOTIDE SEQUENCE [LARGE SCALE GENOMIC DNA]</scope>
    <source>
        <strain evidence="8">DSM 10124</strain>
    </source>
</reference>
<dbReference type="GO" id="GO:0004077">
    <property type="term" value="F:biotin--[biotin carboxyl-carrier protein] ligase activity"/>
    <property type="evidence" value="ECO:0007669"/>
    <property type="project" value="UniProtKB-UniRule"/>
</dbReference>
<keyword evidence="5" id="KW-0238">DNA-binding</keyword>
<evidence type="ECO:0000256" key="4">
    <source>
        <dbReference type="ARBA" id="ARBA00023267"/>
    </source>
</evidence>
<dbReference type="PANTHER" id="PTHR12835:SF5">
    <property type="entry name" value="BIOTIN--PROTEIN LIGASE"/>
    <property type="match status" value="1"/>
</dbReference>
<dbReference type="Gene3D" id="3.30.930.10">
    <property type="entry name" value="Bira Bifunctional Protein, Domain 2"/>
    <property type="match status" value="1"/>
</dbReference>
<dbReference type="Pfam" id="PF08279">
    <property type="entry name" value="HTH_11"/>
    <property type="match status" value="1"/>
</dbReference>
<comment type="function">
    <text evidence="5">Acts both as a biotin--[acetyl-CoA-carboxylase] ligase and a repressor.</text>
</comment>
<dbReference type="EMBL" id="FQVG01000004">
    <property type="protein sequence ID" value="SHE44918.1"/>
    <property type="molecule type" value="Genomic_DNA"/>
</dbReference>
<evidence type="ECO:0000256" key="3">
    <source>
        <dbReference type="ARBA" id="ARBA00022840"/>
    </source>
</evidence>
<feature type="binding site" evidence="5">
    <location>
        <position position="182"/>
    </location>
    <ligand>
        <name>biotin</name>
        <dbReference type="ChEBI" id="CHEBI:57586"/>
    </ligand>
</feature>
<dbReference type="EC" id="6.3.4.15" evidence="5"/>
<keyword evidence="5" id="KW-0678">Repressor</keyword>
<protein>
    <recommendedName>
        <fullName evidence="5">Bifunctional ligase/repressor BirA</fullName>
    </recommendedName>
    <alternativeName>
        <fullName evidence="5">Biotin--[acetyl-CoA-carboxylase] ligase</fullName>
        <ecNumber evidence="5">6.3.4.15</ecNumber>
    </alternativeName>
    <alternativeName>
        <fullName evidence="5">Biotin--protein ligase</fullName>
    </alternativeName>
    <alternativeName>
        <fullName evidence="5">Biotin-[acetyl-CoA carboxylase] synthetase</fullName>
    </alternativeName>
</protein>
<evidence type="ECO:0000313" key="7">
    <source>
        <dbReference type="EMBL" id="SHE44918.1"/>
    </source>
</evidence>
<sequence length="325" mass="36869">MKSKILNILRSSDTYVSGEEISKLLGISRAAIWKHINQLKKEGYQIDSLTKNGYKLISSPDILSFDEISPFLKTKFIGHDILYYESIDSTNTFAKSISQNCKDGLVIIAEEQTKGRGRLGRTWVSPKRKGIWMSIILHPNLPPSEAHKLTIITASSIYNTLCKFNVDIKIKWPNDILINGKKICGILTEMNAELNHINSLVIGIGINVNTEVEDFNEELTKIATSLRIETGKFIDRKKLTAEILNNFEDFYIDYLSTKDIRPYLEIVRKNSALINKYVEIIKPNEKYIAKVVDIDDDGQLVIDNDGKIEKLLSGEVSLHNMYNGK</sequence>
<dbReference type="InterPro" id="IPR004143">
    <property type="entry name" value="BPL_LPL_catalytic"/>
</dbReference>
<evidence type="ECO:0000256" key="2">
    <source>
        <dbReference type="ARBA" id="ARBA00022741"/>
    </source>
</evidence>
<dbReference type="PANTHER" id="PTHR12835">
    <property type="entry name" value="BIOTIN PROTEIN LIGASE"/>
    <property type="match status" value="1"/>
</dbReference>
<feature type="domain" description="BPL/LPL catalytic" evidence="6">
    <location>
        <begin position="66"/>
        <end position="255"/>
    </location>
</feature>
<keyword evidence="1 5" id="KW-0436">Ligase</keyword>